<organism evidence="6 7">
    <name type="scientific">Acuticoccus mangrovi</name>
    <dbReference type="NCBI Taxonomy" id="2796142"/>
    <lineage>
        <taxon>Bacteria</taxon>
        <taxon>Pseudomonadati</taxon>
        <taxon>Pseudomonadota</taxon>
        <taxon>Alphaproteobacteria</taxon>
        <taxon>Hyphomicrobiales</taxon>
        <taxon>Amorphaceae</taxon>
        <taxon>Acuticoccus</taxon>
    </lineage>
</organism>
<dbReference type="InterPro" id="IPR005177">
    <property type="entry name" value="Kinase-pyrophosphorylase"/>
</dbReference>
<reference evidence="6" key="1">
    <citation type="submission" date="2020-12" db="EMBL/GenBank/DDBJ databases">
        <title>Bacterial taxonomy.</title>
        <authorList>
            <person name="Pan X."/>
        </authorList>
    </citation>
    <scope>NUCLEOTIDE SEQUENCE</scope>
    <source>
        <strain evidence="6">B2012</strain>
    </source>
</reference>
<dbReference type="NCBIfam" id="NF003742">
    <property type="entry name" value="PRK05339.1"/>
    <property type="match status" value="1"/>
</dbReference>
<keyword evidence="3 5" id="KW-0547">Nucleotide-binding</keyword>
<dbReference type="GO" id="GO:0043531">
    <property type="term" value="F:ADP binding"/>
    <property type="evidence" value="ECO:0007669"/>
    <property type="project" value="UniProtKB-UniRule"/>
</dbReference>
<protein>
    <recommendedName>
        <fullName evidence="5">Putative pyruvate, phosphate dikinase regulatory protein</fullName>
        <shortName evidence="5">PPDK regulatory protein</shortName>
        <ecNumber evidence="5">2.7.11.32</ecNumber>
        <ecNumber evidence="5">2.7.4.27</ecNumber>
    </recommendedName>
</protein>
<dbReference type="GO" id="GO:0005524">
    <property type="term" value="F:ATP binding"/>
    <property type="evidence" value="ECO:0007669"/>
    <property type="project" value="InterPro"/>
</dbReference>
<gene>
    <name evidence="6" type="ORF">JCR33_19055</name>
</gene>
<dbReference type="EC" id="2.7.11.32" evidence="5"/>
<dbReference type="Proteomes" id="UP000609531">
    <property type="component" value="Unassembled WGS sequence"/>
</dbReference>
<evidence type="ECO:0000256" key="3">
    <source>
        <dbReference type="ARBA" id="ARBA00022741"/>
    </source>
</evidence>
<evidence type="ECO:0000256" key="2">
    <source>
        <dbReference type="ARBA" id="ARBA00022679"/>
    </source>
</evidence>
<comment type="caution">
    <text evidence="6">The sequence shown here is derived from an EMBL/GenBank/DDBJ whole genome shotgun (WGS) entry which is preliminary data.</text>
</comment>
<dbReference type="PANTHER" id="PTHR31756:SF3">
    <property type="entry name" value="PYRUVATE, PHOSPHATE DIKINASE REGULATORY PROTEIN 1, CHLOROPLASTIC"/>
    <property type="match status" value="1"/>
</dbReference>
<comment type="catalytic activity">
    <reaction evidence="5">
        <text>N(tele)-phospho-L-histidyl/O-phospho-L-threonyl-[pyruvate, phosphate dikinase] + phosphate + H(+) = N(tele)-phospho-L-histidyl/L-threonyl-[pyruvate, phosphate dikinase] + diphosphate</text>
        <dbReference type="Rhea" id="RHEA:43696"/>
        <dbReference type="Rhea" id="RHEA-COMP:10650"/>
        <dbReference type="Rhea" id="RHEA-COMP:10651"/>
        <dbReference type="ChEBI" id="CHEBI:15378"/>
        <dbReference type="ChEBI" id="CHEBI:30013"/>
        <dbReference type="ChEBI" id="CHEBI:33019"/>
        <dbReference type="ChEBI" id="CHEBI:43474"/>
        <dbReference type="ChEBI" id="CHEBI:61977"/>
        <dbReference type="ChEBI" id="CHEBI:83586"/>
        <dbReference type="EC" id="2.7.4.27"/>
    </reaction>
</comment>
<feature type="binding site" evidence="5">
    <location>
        <begin position="153"/>
        <end position="160"/>
    </location>
    <ligand>
        <name>ADP</name>
        <dbReference type="ChEBI" id="CHEBI:456216"/>
    </ligand>
</feature>
<dbReference type="GO" id="GO:0004674">
    <property type="term" value="F:protein serine/threonine kinase activity"/>
    <property type="evidence" value="ECO:0007669"/>
    <property type="project" value="UniProtKB-UniRule"/>
</dbReference>
<dbReference type="AlphaFoldDB" id="A0A934IJG1"/>
<evidence type="ECO:0000256" key="4">
    <source>
        <dbReference type="ARBA" id="ARBA00022777"/>
    </source>
</evidence>
<dbReference type="PANTHER" id="PTHR31756">
    <property type="entry name" value="PYRUVATE, PHOSPHATE DIKINASE REGULATORY PROTEIN 1, CHLOROPLASTIC"/>
    <property type="match status" value="1"/>
</dbReference>
<evidence type="ECO:0000256" key="5">
    <source>
        <dbReference type="HAMAP-Rule" id="MF_00921"/>
    </source>
</evidence>
<dbReference type="HAMAP" id="MF_00921">
    <property type="entry name" value="PDRP"/>
    <property type="match status" value="1"/>
</dbReference>
<dbReference type="EMBL" id="JAEKJA010000020">
    <property type="protein sequence ID" value="MBJ3777814.1"/>
    <property type="molecule type" value="Genomic_DNA"/>
</dbReference>
<keyword evidence="4 5" id="KW-0418">Kinase</keyword>
<sequence length="282" mass="31019">MSRKRTFVHVHLVSDSTGETLMTASRAAVARYDEVEAIEHVYPLVRSDRQLDRVLAEIEDAPGIVMFTLVDGEILARLQSTCGRLGLPCIDVLDPLVAVFQSYLNVQKASRVGAQHELDAGYFRRIAALDFAMRHDDGALPDDIDEADVVLIGVSRTSKTPTSIYLANRGVRATNLPIVPGFSPPPSMFQAKRALIVGLTASPERIVALRENRLIAMNADRRASSYVNRQEVAKEVTFARKLCAENGWPLIDVTRRSIEETAAAIVALLADRRYGTGVTEAF</sequence>
<comment type="similarity">
    <text evidence="5">Belongs to the pyruvate, phosphate/water dikinase regulatory protein family. PDRP subfamily.</text>
</comment>
<accession>A0A934IJG1</accession>
<comment type="function">
    <text evidence="5">Bifunctional serine/threonine kinase and phosphorylase involved in the regulation of the pyruvate, phosphate dikinase (PPDK) by catalyzing its phosphorylation/dephosphorylation.</text>
</comment>
<keyword evidence="7" id="KW-1185">Reference proteome</keyword>
<evidence type="ECO:0000256" key="1">
    <source>
        <dbReference type="ARBA" id="ARBA00022527"/>
    </source>
</evidence>
<dbReference type="InterPro" id="IPR026565">
    <property type="entry name" value="PPDK_reg"/>
</dbReference>
<evidence type="ECO:0000313" key="6">
    <source>
        <dbReference type="EMBL" id="MBJ3777814.1"/>
    </source>
</evidence>
<dbReference type="GO" id="GO:0016776">
    <property type="term" value="F:phosphotransferase activity, phosphate group as acceptor"/>
    <property type="evidence" value="ECO:0007669"/>
    <property type="project" value="UniProtKB-UniRule"/>
</dbReference>
<keyword evidence="2 5" id="KW-0808">Transferase</keyword>
<evidence type="ECO:0000313" key="7">
    <source>
        <dbReference type="Proteomes" id="UP000609531"/>
    </source>
</evidence>
<dbReference type="Pfam" id="PF03618">
    <property type="entry name" value="Kinase-PPPase"/>
    <property type="match status" value="1"/>
</dbReference>
<dbReference type="EC" id="2.7.4.27" evidence="5"/>
<proteinExistence type="inferred from homology"/>
<comment type="catalytic activity">
    <reaction evidence="5">
        <text>N(tele)-phospho-L-histidyl/L-threonyl-[pyruvate, phosphate dikinase] + ADP = N(tele)-phospho-L-histidyl/O-phospho-L-threonyl-[pyruvate, phosphate dikinase] + AMP + H(+)</text>
        <dbReference type="Rhea" id="RHEA:43692"/>
        <dbReference type="Rhea" id="RHEA-COMP:10650"/>
        <dbReference type="Rhea" id="RHEA-COMP:10651"/>
        <dbReference type="ChEBI" id="CHEBI:15378"/>
        <dbReference type="ChEBI" id="CHEBI:30013"/>
        <dbReference type="ChEBI" id="CHEBI:61977"/>
        <dbReference type="ChEBI" id="CHEBI:83586"/>
        <dbReference type="ChEBI" id="CHEBI:456215"/>
        <dbReference type="ChEBI" id="CHEBI:456216"/>
        <dbReference type="EC" id="2.7.11.32"/>
    </reaction>
</comment>
<keyword evidence="1 5" id="KW-0723">Serine/threonine-protein kinase</keyword>
<dbReference type="RefSeq" id="WP_198883710.1">
    <property type="nucleotide sequence ID" value="NZ_JAEKJA010000020.1"/>
</dbReference>
<name>A0A934IJG1_9HYPH</name>